<dbReference type="NCBIfam" id="TIGR04056">
    <property type="entry name" value="OMP_RagA_SusC"/>
    <property type="match status" value="1"/>
</dbReference>
<evidence type="ECO:0000256" key="1">
    <source>
        <dbReference type="ARBA" id="ARBA00004571"/>
    </source>
</evidence>
<dbReference type="RefSeq" id="WP_027952468.1">
    <property type="nucleotide sequence ID" value="NZ_JADU01000019.1"/>
</dbReference>
<name>A0ABV5ZH38_9BACT</name>
<feature type="domain" description="TonB-dependent receptor plug" evidence="9">
    <location>
        <begin position="142"/>
        <end position="227"/>
    </location>
</feature>
<keyword evidence="8" id="KW-0732">Signal</keyword>
<dbReference type="Gene3D" id="2.40.170.20">
    <property type="entry name" value="TonB-dependent receptor, beta-barrel domain"/>
    <property type="match status" value="1"/>
</dbReference>
<keyword evidence="6 7" id="KW-0998">Cell outer membrane</keyword>
<dbReference type="PROSITE" id="PS52016">
    <property type="entry name" value="TONB_DEPENDENT_REC_3"/>
    <property type="match status" value="1"/>
</dbReference>
<organism evidence="10 11">
    <name type="scientific">Hallella seregens ATCC 51272</name>
    <dbReference type="NCBI Taxonomy" id="1336250"/>
    <lineage>
        <taxon>Bacteria</taxon>
        <taxon>Pseudomonadati</taxon>
        <taxon>Bacteroidota</taxon>
        <taxon>Bacteroidia</taxon>
        <taxon>Bacteroidales</taxon>
        <taxon>Prevotellaceae</taxon>
        <taxon>Hallella</taxon>
    </lineage>
</organism>
<gene>
    <name evidence="10" type="ORF">ACFFK8_02290</name>
</gene>
<feature type="signal peptide" evidence="8">
    <location>
        <begin position="1"/>
        <end position="19"/>
    </location>
</feature>
<proteinExistence type="inferred from homology"/>
<evidence type="ECO:0000256" key="3">
    <source>
        <dbReference type="ARBA" id="ARBA00022452"/>
    </source>
</evidence>
<evidence type="ECO:0000259" key="9">
    <source>
        <dbReference type="Pfam" id="PF07715"/>
    </source>
</evidence>
<feature type="chain" id="PRO_5045296982" evidence="8">
    <location>
        <begin position="20"/>
        <end position="1053"/>
    </location>
</feature>
<dbReference type="InterPro" id="IPR039426">
    <property type="entry name" value="TonB-dep_rcpt-like"/>
</dbReference>
<keyword evidence="2 7" id="KW-0813">Transport</keyword>
<dbReference type="InterPro" id="IPR008969">
    <property type="entry name" value="CarboxyPept-like_regulatory"/>
</dbReference>
<dbReference type="SUPFAM" id="SSF49464">
    <property type="entry name" value="Carboxypeptidase regulatory domain-like"/>
    <property type="match status" value="1"/>
</dbReference>
<dbReference type="Pfam" id="PF07715">
    <property type="entry name" value="Plug"/>
    <property type="match status" value="1"/>
</dbReference>
<comment type="similarity">
    <text evidence="7">Belongs to the TonB-dependent receptor family.</text>
</comment>
<reference evidence="10 11" key="1">
    <citation type="submission" date="2024-09" db="EMBL/GenBank/DDBJ databases">
        <authorList>
            <person name="Sun Q."/>
            <person name="Mori K."/>
        </authorList>
    </citation>
    <scope>NUCLEOTIDE SEQUENCE [LARGE SCALE GENOMIC DNA]</scope>
    <source>
        <strain evidence="10 11">ATCC 51272</strain>
    </source>
</reference>
<evidence type="ECO:0000256" key="2">
    <source>
        <dbReference type="ARBA" id="ARBA00022448"/>
    </source>
</evidence>
<evidence type="ECO:0000313" key="11">
    <source>
        <dbReference type="Proteomes" id="UP001589688"/>
    </source>
</evidence>
<dbReference type="InterPro" id="IPR012910">
    <property type="entry name" value="Plug_dom"/>
</dbReference>
<evidence type="ECO:0000256" key="4">
    <source>
        <dbReference type="ARBA" id="ARBA00022692"/>
    </source>
</evidence>
<dbReference type="Gene3D" id="2.60.40.1120">
    <property type="entry name" value="Carboxypeptidase-like, regulatory domain"/>
    <property type="match status" value="1"/>
</dbReference>
<sequence>MKKQILTGALLFAVASAMAQRDSITISGVVTDAASGTPVPGVRIEAYGNNRLTAMTNGKGEYSLQLPTYVSSVTMMGVGYQVQQVPIGRHFNQVNGLLYSDSFSGNYSRRTVATVDKTVTGFENNAEESIDPLIHQRLGADVRTMSRGGNEGVGYVMFIGGLNSFQSNAQPLVVVDGVITDLQYGSGMLHDGYFNNILSNFNVNDIEKVTVLKNGTAIYGAKGANGVILINTKRNNSMATKIDVIVNGRYELTPRLPEMLGAEDYRIYATELLGNQTDDVSALRFVNTDPTYYYYKPYHNQTNWKNEVYRNSFSSNYGINVQGGDEVASYNLSVGYSMANSTLKNNDFSRFNMRLNTDISVLKDLDLKFDASYSDVNRNLRDDGIPSDVTGSTITSPGFLGLIKAPFLSPYAYDVSGHRSNYLSAADDYLSEVYGSDVSLANPNSILEFGEGKNRNTFGNRLITLSATPRYQFNRHLSLSEHFCFTLLNTNENYYLPLTGVPAFRVKNMSNSYVNNMAESLAGRQNSIQSDTRLAWDNRFGAHSLNVFGGVRYLSSNYKLNVQRGYNTGNDKTPNMSTSLQYKSTEGADNKIRDITWYANADYNFAERYYLAATLSAEASSRFGSAAAGLNLFGTVWGLFPSVEVAWVLSNERWFDARGAVNYLKLNVGFDVTGNDDIDYTASRTYFVANNMLGRSVDGKSIGNIGNDELKWETTRRFTAGLTGNFFNNRLSLGIHAYKSWTSDLLTLGRLAWTSGIKQNWTNGGKLENVGFDVSASWRVLNEKNVKWELSASVGHYKNKLTALSNDNVPVETSLYGATVLSQVGMPVGVFYGYKTAGVFSTQAEADAAGLYLLDESGNRQAFRAGDMHFVDVDGNHEINAKDRQVIGDPNPDFYGNLTTSISWKHWNLTAIANYSLGNDIYNYQRSVIEGGSYFYNQTTAMNQRWTTEGQHTSIPRVNYSDPMGNSRFSDRWIEDGSYLRLRTVTLSYTWPMDYQYLKGLTLWASVGNLFTLTHYLGSDSDNILSGSVLSQGIDRGLLGHGRSFSMGVKINL</sequence>
<keyword evidence="4 7" id="KW-0812">Transmembrane</keyword>
<dbReference type="SUPFAM" id="SSF56935">
    <property type="entry name" value="Porins"/>
    <property type="match status" value="1"/>
</dbReference>
<dbReference type="InterPro" id="IPR036942">
    <property type="entry name" value="Beta-barrel_TonB_sf"/>
</dbReference>
<dbReference type="EMBL" id="JBHLZF010000001">
    <property type="protein sequence ID" value="MFB9896683.1"/>
    <property type="molecule type" value="Genomic_DNA"/>
</dbReference>
<dbReference type="InterPro" id="IPR023996">
    <property type="entry name" value="TonB-dep_OMP_SusC/RagA"/>
</dbReference>
<comment type="subcellular location">
    <subcellularLocation>
        <location evidence="1 7">Cell outer membrane</location>
        <topology evidence="1 7">Multi-pass membrane protein</topology>
    </subcellularLocation>
</comment>
<keyword evidence="11" id="KW-1185">Reference proteome</keyword>
<protein>
    <submittedName>
        <fullName evidence="10">SusC/RagA family TonB-linked outer membrane protein</fullName>
    </submittedName>
</protein>
<accession>A0ABV5ZH38</accession>
<evidence type="ECO:0000256" key="7">
    <source>
        <dbReference type="PROSITE-ProRule" id="PRU01360"/>
    </source>
</evidence>
<keyword evidence="5 7" id="KW-0472">Membrane</keyword>
<dbReference type="Proteomes" id="UP001589688">
    <property type="component" value="Unassembled WGS sequence"/>
</dbReference>
<evidence type="ECO:0000256" key="5">
    <source>
        <dbReference type="ARBA" id="ARBA00023136"/>
    </source>
</evidence>
<comment type="caution">
    <text evidence="10">The sequence shown here is derived from an EMBL/GenBank/DDBJ whole genome shotgun (WGS) entry which is preliminary data.</text>
</comment>
<dbReference type="Gene3D" id="2.170.130.10">
    <property type="entry name" value="TonB-dependent receptor, plug domain"/>
    <property type="match status" value="1"/>
</dbReference>
<keyword evidence="3 7" id="KW-1134">Transmembrane beta strand</keyword>
<dbReference type="InterPro" id="IPR037066">
    <property type="entry name" value="Plug_dom_sf"/>
</dbReference>
<evidence type="ECO:0000256" key="6">
    <source>
        <dbReference type="ARBA" id="ARBA00023237"/>
    </source>
</evidence>
<evidence type="ECO:0000313" key="10">
    <source>
        <dbReference type="EMBL" id="MFB9896683.1"/>
    </source>
</evidence>
<evidence type="ECO:0000256" key="8">
    <source>
        <dbReference type="SAM" id="SignalP"/>
    </source>
</evidence>